<dbReference type="HOGENOM" id="CLU_036487_1_0_6"/>
<dbReference type="SUPFAM" id="SSF52540">
    <property type="entry name" value="P-loop containing nucleoside triphosphate hydrolases"/>
    <property type="match status" value="1"/>
</dbReference>
<dbReference type="SMART" id="SM00534">
    <property type="entry name" value="MUTSac"/>
    <property type="match status" value="1"/>
</dbReference>
<evidence type="ECO:0000256" key="1">
    <source>
        <dbReference type="ARBA" id="ARBA00022741"/>
    </source>
</evidence>
<keyword evidence="2" id="KW-0067">ATP-binding</keyword>
<dbReference type="GO" id="GO:0030983">
    <property type="term" value="F:mismatched DNA binding"/>
    <property type="evidence" value="ECO:0007669"/>
    <property type="project" value="InterPro"/>
</dbReference>
<protein>
    <submittedName>
        <fullName evidence="5">DNA mismatch repair protein MutS domain-containing protein</fullName>
    </submittedName>
</protein>
<dbReference type="InterPro" id="IPR045076">
    <property type="entry name" value="MutS"/>
</dbReference>
<dbReference type="Gene3D" id="3.40.50.300">
    <property type="entry name" value="P-loop containing nucleotide triphosphate hydrolases"/>
    <property type="match status" value="1"/>
</dbReference>
<evidence type="ECO:0000259" key="4">
    <source>
        <dbReference type="SMART" id="SM00534"/>
    </source>
</evidence>
<dbReference type="GO" id="GO:0006298">
    <property type="term" value="P:mismatch repair"/>
    <property type="evidence" value="ECO:0007669"/>
    <property type="project" value="InterPro"/>
</dbReference>
<keyword evidence="6" id="KW-1185">Reference proteome</keyword>
<dbReference type="InterPro" id="IPR027417">
    <property type="entry name" value="P-loop_NTPase"/>
</dbReference>
<feature type="domain" description="DNA mismatch repair proteins mutS family" evidence="4">
    <location>
        <begin position="324"/>
        <end position="500"/>
    </location>
</feature>
<dbReference type="InterPro" id="IPR000432">
    <property type="entry name" value="DNA_mismatch_repair_MutS_C"/>
</dbReference>
<dbReference type="Pfam" id="PF00488">
    <property type="entry name" value="MutS_V"/>
    <property type="match status" value="1"/>
</dbReference>
<dbReference type="eggNOG" id="COG0249">
    <property type="taxonomic scope" value="Bacteria"/>
</dbReference>
<dbReference type="PANTHER" id="PTHR11361">
    <property type="entry name" value="DNA MISMATCH REPAIR PROTEIN MUTS FAMILY MEMBER"/>
    <property type="match status" value="1"/>
</dbReference>
<sequence>MNVYLMYKDADFVLDDIFPDNFNIQVRDLGLDVLFQSLSAGDEFLYSVVKKACSQSLADVPCIEYRQAILRDCLYNSNIIREFYQAVLECLTMEKEKLHYIVFGHSPSAMLHQSISFTRFFLENLKKVRAIAEKNIYFFESSGMTRLLKMIIQELNEDYLRGIEEHLKQMDFKRGVLMSAKLGPGSRGDEYILREPNSPDKCWFRRIFSRRPEHYSVQIAPRDENGFRALSDLRDEGLVLVASAMAQSTEHLRNFFKSLRAELGFYVCCINLAEELNKRNLPQCFPVPVYKRERRLVFESLYDVCLGLTSDKNIVGNTLKTDNKNTFIITGANQGGKSTFLRSIGLAQIMMQSGMFVVAEYFCTDICGQIFTHYKCEEDSSMVSGKLDEELLRMRDIVDLLEQDDLVLFNESFSATNSREGADIIRGIVMALAESRVKIFFVTHCSEFACAFYQEFHPDTEYLCAERRDDGERTFRIEEGAPMDTSFGEDLYQAVFTSDELA</sequence>
<dbReference type="EMBL" id="CP001918">
    <property type="protein sequence ID" value="ADF60064.1"/>
    <property type="molecule type" value="Genomic_DNA"/>
</dbReference>
<organism evidence="5 6">
    <name type="scientific">Enterobacter cloacae subsp. cloacae (strain ATCC 13047 / DSM 30054 / NBRC 13535 / NCTC 10005 / WDCM 00083 / NCDC 279-56)</name>
    <dbReference type="NCBI Taxonomy" id="716541"/>
    <lineage>
        <taxon>Bacteria</taxon>
        <taxon>Pseudomonadati</taxon>
        <taxon>Pseudomonadota</taxon>
        <taxon>Gammaproteobacteria</taxon>
        <taxon>Enterobacterales</taxon>
        <taxon>Enterobacteriaceae</taxon>
        <taxon>Enterobacter</taxon>
        <taxon>Enterobacter cloacae complex</taxon>
    </lineage>
</organism>
<dbReference type="EnsemblBacteria" id="ADF60064">
    <property type="protein sequence ID" value="ADF60064"/>
    <property type="gene ID" value="ECL_00498"/>
</dbReference>
<dbReference type="PATRIC" id="fig|716541.4.peg.773"/>
<dbReference type="AlphaFoldDB" id="A0A0H3CEN3"/>
<dbReference type="RefSeq" id="WP_013095225.1">
    <property type="nucleotide sequence ID" value="NC_014121.1"/>
</dbReference>
<gene>
    <name evidence="5" type="ordered locus">ECL_00498</name>
</gene>
<dbReference type="Proteomes" id="UP000002363">
    <property type="component" value="Chromosome"/>
</dbReference>
<evidence type="ECO:0000256" key="3">
    <source>
        <dbReference type="ARBA" id="ARBA00023125"/>
    </source>
</evidence>
<dbReference type="GO" id="GO:0005829">
    <property type="term" value="C:cytosol"/>
    <property type="evidence" value="ECO:0007669"/>
    <property type="project" value="TreeGrafter"/>
</dbReference>
<evidence type="ECO:0000256" key="2">
    <source>
        <dbReference type="ARBA" id="ARBA00022840"/>
    </source>
</evidence>
<dbReference type="STRING" id="716541.ECL_00498"/>
<dbReference type="KEGG" id="enc:ECL_00498"/>
<dbReference type="GO" id="GO:0140664">
    <property type="term" value="F:ATP-dependent DNA damage sensor activity"/>
    <property type="evidence" value="ECO:0007669"/>
    <property type="project" value="InterPro"/>
</dbReference>
<evidence type="ECO:0000313" key="5">
    <source>
        <dbReference type="EMBL" id="ADF60064.1"/>
    </source>
</evidence>
<dbReference type="GO" id="GO:0005524">
    <property type="term" value="F:ATP binding"/>
    <property type="evidence" value="ECO:0007669"/>
    <property type="project" value="UniProtKB-KW"/>
</dbReference>
<proteinExistence type="predicted"/>
<keyword evidence="3" id="KW-0238">DNA-binding</keyword>
<reference evidence="5 6" key="1">
    <citation type="journal article" date="2010" name="J. Bacteriol.">
        <title>Complete genome sequence of Enterobacter cloacae subsp. cloacae type strain ATCC 13047.</title>
        <authorList>
            <person name="Ren Y."/>
            <person name="Ren Y."/>
            <person name="Zhou Z."/>
            <person name="Guo X."/>
            <person name="Li Y."/>
            <person name="Feng L."/>
            <person name="Wang L."/>
        </authorList>
    </citation>
    <scope>NUCLEOTIDE SEQUENCE [LARGE SCALE GENOMIC DNA]</scope>
    <source>
        <strain evidence="6">ATCC 13047 / DSM 30054 / NBRC 13535 / NCTC 10005 / WDCM 00083 / NCDC 279-56</strain>
    </source>
</reference>
<evidence type="ECO:0000313" key="6">
    <source>
        <dbReference type="Proteomes" id="UP000002363"/>
    </source>
</evidence>
<accession>A0A0H3CEN3</accession>
<dbReference type="OrthoDB" id="9808166at2"/>
<keyword evidence="1" id="KW-0547">Nucleotide-binding</keyword>
<name>A0A0H3CEN3_ENTCC</name>
<dbReference type="PANTHER" id="PTHR11361:SF34">
    <property type="entry name" value="DNA MISMATCH REPAIR PROTEIN MSH1, MITOCHONDRIAL"/>
    <property type="match status" value="1"/>
</dbReference>